<dbReference type="InterPro" id="IPR002678">
    <property type="entry name" value="DUF34/NIF3"/>
</dbReference>
<accession>A0A0F9T9H6</accession>
<dbReference type="PANTHER" id="PTHR13799">
    <property type="entry name" value="NGG1 INTERACTING FACTOR 3"/>
    <property type="match status" value="1"/>
</dbReference>
<dbReference type="PANTHER" id="PTHR13799:SF14">
    <property type="entry name" value="GTP CYCLOHYDROLASE 1 TYPE 2 HOMOLOG"/>
    <property type="match status" value="1"/>
</dbReference>
<gene>
    <name evidence="3" type="ORF">LCGC14_0681020</name>
</gene>
<protein>
    <recommendedName>
        <fullName evidence="4">GTP cyclohydrolase 1 type 2 homolog</fullName>
    </recommendedName>
</protein>
<name>A0A0F9T9H6_9ZZZZ</name>
<keyword evidence="2" id="KW-0479">Metal-binding</keyword>
<dbReference type="EMBL" id="LAZR01001376">
    <property type="protein sequence ID" value="KKN45626.1"/>
    <property type="molecule type" value="Genomic_DNA"/>
</dbReference>
<dbReference type="SUPFAM" id="SSF102705">
    <property type="entry name" value="NIF3 (NGG1p interacting factor 3)-like"/>
    <property type="match status" value="1"/>
</dbReference>
<proteinExistence type="inferred from homology"/>
<sequence>MNLQEIKKYLSRKIAPKVFRLDSDIYGLQYDKKKSDRLIRKVVLTMDLSLEMIYFAVKNKIGLIIANNSLIHNPINKFNFILINKLSLLSKYPISIYVLSSSFIGAEGGISDTLVRALYFKLECLFEIKNKVGINIPIGRICSPLKYVDKNHIITLEDILNRIKTNLNMKAISYIGDLNKPIKKICVVGGDNSKISFITKAVKFGCDCYISGKINYGEGIFARDIGINLIEISTYKKGILTLKKLCNILSLEFPHVEFFLFESKDPFKTYF</sequence>
<evidence type="ECO:0000256" key="1">
    <source>
        <dbReference type="ARBA" id="ARBA00006964"/>
    </source>
</evidence>
<evidence type="ECO:0000313" key="3">
    <source>
        <dbReference type="EMBL" id="KKN45626.1"/>
    </source>
</evidence>
<evidence type="ECO:0008006" key="4">
    <source>
        <dbReference type="Google" id="ProtNLM"/>
    </source>
</evidence>
<dbReference type="GO" id="GO:0046872">
    <property type="term" value="F:metal ion binding"/>
    <property type="evidence" value="ECO:0007669"/>
    <property type="project" value="UniProtKB-KW"/>
</dbReference>
<dbReference type="Gene3D" id="3.40.1390.30">
    <property type="entry name" value="NIF3 (NGG1p interacting factor 3)-like"/>
    <property type="match status" value="2"/>
</dbReference>
<dbReference type="AlphaFoldDB" id="A0A0F9T9H6"/>
<comment type="similarity">
    <text evidence="1">Belongs to the GTP cyclohydrolase I type 2/NIF3 family.</text>
</comment>
<dbReference type="GO" id="GO:0005737">
    <property type="term" value="C:cytoplasm"/>
    <property type="evidence" value="ECO:0007669"/>
    <property type="project" value="TreeGrafter"/>
</dbReference>
<dbReference type="Pfam" id="PF01784">
    <property type="entry name" value="DUF34_NIF3"/>
    <property type="match status" value="1"/>
</dbReference>
<reference evidence="3" key="1">
    <citation type="journal article" date="2015" name="Nature">
        <title>Complex archaea that bridge the gap between prokaryotes and eukaryotes.</title>
        <authorList>
            <person name="Spang A."/>
            <person name="Saw J.H."/>
            <person name="Jorgensen S.L."/>
            <person name="Zaremba-Niedzwiedzka K."/>
            <person name="Martijn J."/>
            <person name="Lind A.E."/>
            <person name="van Eijk R."/>
            <person name="Schleper C."/>
            <person name="Guy L."/>
            <person name="Ettema T.J."/>
        </authorList>
    </citation>
    <scope>NUCLEOTIDE SEQUENCE</scope>
</reference>
<evidence type="ECO:0000256" key="2">
    <source>
        <dbReference type="ARBA" id="ARBA00022723"/>
    </source>
</evidence>
<organism evidence="3">
    <name type="scientific">marine sediment metagenome</name>
    <dbReference type="NCBI Taxonomy" id="412755"/>
    <lineage>
        <taxon>unclassified sequences</taxon>
        <taxon>metagenomes</taxon>
        <taxon>ecological metagenomes</taxon>
    </lineage>
</organism>
<comment type="caution">
    <text evidence="3">The sequence shown here is derived from an EMBL/GenBank/DDBJ whole genome shotgun (WGS) entry which is preliminary data.</text>
</comment>
<dbReference type="InterPro" id="IPR036069">
    <property type="entry name" value="DUF34/NIF3_sf"/>
</dbReference>